<sequence length="376" mass="41460">MNKNIKRIIACTLAIGTILAAGPTKYVSFFTTAAHASSSDADELTDIQLETSSGSSIKLYTDSSYDDKLDDDPEIGATYYAKTSASKIKLDIDGADEDNVRIFKNDTAYEVGDNINISSGSTTTLKVRVYEDAYDDDEDYSSSDYNQYTIKIKNTNSDSEDDDVNLSNIVLSKGSINFDKDTTSYNVDVDSDVSSVDVQADPEDDDYTVKIDGTEVSEDEDYAKTVSLSTGSNTVLVKVLDDDDNTKTYTLNINRLEKKVTQQNNNGVDTGIPNKIENGTTPVNNANNAFNGVNNLVKGWKNDNGIWYYFENNGNKATGWKQVDDAWYYLDTDGKMKTGWVKDTNGKWYYLQASGSMAKSTMVDGYRLGSDGAWIN</sequence>
<organism evidence="5 6">
    <name type="scientific">Clostridium saccharobutylicum</name>
    <dbReference type="NCBI Taxonomy" id="169679"/>
    <lineage>
        <taxon>Bacteria</taxon>
        <taxon>Bacillati</taxon>
        <taxon>Bacillota</taxon>
        <taxon>Clostridia</taxon>
        <taxon>Eubacteriales</taxon>
        <taxon>Clostridiaceae</taxon>
        <taxon>Clostridium</taxon>
    </lineage>
</organism>
<dbReference type="PROSITE" id="PS50268">
    <property type="entry name" value="CADHERIN_2"/>
    <property type="match status" value="1"/>
</dbReference>
<accession>A0A1S8NI19</accession>
<dbReference type="GO" id="GO:0007156">
    <property type="term" value="P:homophilic cell adhesion via plasma membrane adhesion molecules"/>
    <property type="evidence" value="ECO:0007669"/>
    <property type="project" value="InterPro"/>
</dbReference>
<feature type="repeat" description="Cell wall-binding" evidence="2">
    <location>
        <begin position="297"/>
        <end position="316"/>
    </location>
</feature>
<dbReference type="Pfam" id="PF19127">
    <property type="entry name" value="Choline_bind_3"/>
    <property type="match status" value="1"/>
</dbReference>
<dbReference type="GO" id="GO:0005509">
    <property type="term" value="F:calcium ion binding"/>
    <property type="evidence" value="ECO:0007669"/>
    <property type="project" value="InterPro"/>
</dbReference>
<dbReference type="InterPro" id="IPR002126">
    <property type="entry name" value="Cadherin-like_dom"/>
</dbReference>
<keyword evidence="1" id="KW-0677">Repeat</keyword>
<dbReference type="GO" id="GO:0016020">
    <property type="term" value="C:membrane"/>
    <property type="evidence" value="ECO:0007669"/>
    <property type="project" value="InterPro"/>
</dbReference>
<evidence type="ECO:0000313" key="6">
    <source>
        <dbReference type="Proteomes" id="UP000191154"/>
    </source>
</evidence>
<dbReference type="RefSeq" id="WP_077863857.1">
    <property type="nucleotide sequence ID" value="NZ_LZYZ01000001.1"/>
</dbReference>
<keyword evidence="5" id="KW-0378">Hydrolase</keyword>
<dbReference type="InterPro" id="IPR018337">
    <property type="entry name" value="Cell_wall/Cho-bd_repeat"/>
</dbReference>
<feature type="repeat" description="Cell wall-binding" evidence="2">
    <location>
        <begin position="337"/>
        <end position="357"/>
    </location>
</feature>
<gene>
    <name evidence="5" type="primary">lytA_8</name>
    <name evidence="5" type="ORF">CLOSAC_03780</name>
</gene>
<dbReference type="EMBL" id="LZYZ01000001">
    <property type="protein sequence ID" value="OOM16107.1"/>
    <property type="molecule type" value="Genomic_DNA"/>
</dbReference>
<dbReference type="STRING" id="169679.CSACC_37840"/>
<dbReference type="Proteomes" id="UP000191154">
    <property type="component" value="Unassembled WGS sequence"/>
</dbReference>
<dbReference type="PROSITE" id="PS51170">
    <property type="entry name" value="CW"/>
    <property type="match status" value="3"/>
</dbReference>
<name>A0A1S8NI19_CLOSA</name>
<feature type="repeat" description="Cell wall-binding" evidence="2">
    <location>
        <begin position="317"/>
        <end position="336"/>
    </location>
</feature>
<protein>
    <submittedName>
        <fullName evidence="5">Autolysin</fullName>
        <ecNumber evidence="5">3.5.1.28</ecNumber>
    </submittedName>
</protein>
<keyword evidence="3" id="KW-0732">Signal</keyword>
<feature type="chain" id="PRO_5039559982" evidence="3">
    <location>
        <begin position="21"/>
        <end position="376"/>
    </location>
</feature>
<dbReference type="Pfam" id="PF01473">
    <property type="entry name" value="Choline_bind_1"/>
    <property type="match status" value="1"/>
</dbReference>
<evidence type="ECO:0000256" key="1">
    <source>
        <dbReference type="ARBA" id="ARBA00022737"/>
    </source>
</evidence>
<dbReference type="AlphaFoldDB" id="A0A1S8NI19"/>
<dbReference type="Pfam" id="PF12733">
    <property type="entry name" value="Cadherin-like"/>
    <property type="match status" value="1"/>
</dbReference>
<dbReference type="EC" id="3.5.1.28" evidence="5"/>
<evidence type="ECO:0000256" key="2">
    <source>
        <dbReference type="PROSITE-ProRule" id="PRU00591"/>
    </source>
</evidence>
<dbReference type="InterPro" id="IPR025883">
    <property type="entry name" value="Cadherin-like_domain"/>
</dbReference>
<dbReference type="SUPFAM" id="SSF69360">
    <property type="entry name" value="Cell wall binding repeat"/>
    <property type="match status" value="1"/>
</dbReference>
<proteinExistence type="predicted"/>
<evidence type="ECO:0000259" key="4">
    <source>
        <dbReference type="PROSITE" id="PS50268"/>
    </source>
</evidence>
<reference evidence="5 6" key="1">
    <citation type="submission" date="2016-05" db="EMBL/GenBank/DDBJ databases">
        <title>Microbial solvent formation.</title>
        <authorList>
            <person name="Poehlein A."/>
            <person name="Montoya Solano J.D."/>
            <person name="Flitsch S."/>
            <person name="Krabben P."/>
            <person name="Duerre P."/>
            <person name="Daniel R."/>
        </authorList>
    </citation>
    <scope>NUCLEOTIDE SEQUENCE [LARGE SCALE GENOMIC DNA]</scope>
    <source>
        <strain evidence="5 6">L1-8</strain>
    </source>
</reference>
<evidence type="ECO:0000313" key="5">
    <source>
        <dbReference type="EMBL" id="OOM16107.1"/>
    </source>
</evidence>
<dbReference type="GO" id="GO:0008745">
    <property type="term" value="F:N-acetylmuramoyl-L-alanine amidase activity"/>
    <property type="evidence" value="ECO:0007669"/>
    <property type="project" value="UniProtKB-EC"/>
</dbReference>
<feature type="signal peptide" evidence="3">
    <location>
        <begin position="1"/>
        <end position="20"/>
    </location>
</feature>
<comment type="caution">
    <text evidence="5">The sequence shown here is derived from an EMBL/GenBank/DDBJ whole genome shotgun (WGS) entry which is preliminary data.</text>
</comment>
<feature type="domain" description="Cadherin" evidence="4">
    <location>
        <begin position="133"/>
        <end position="249"/>
    </location>
</feature>
<dbReference type="Gene3D" id="2.10.270.10">
    <property type="entry name" value="Cholin Binding"/>
    <property type="match status" value="1"/>
</dbReference>
<evidence type="ECO:0000256" key="3">
    <source>
        <dbReference type="SAM" id="SignalP"/>
    </source>
</evidence>